<dbReference type="EnsemblBacteria" id="CAA15012">
    <property type="protein sequence ID" value="CAA15012"/>
    <property type="gene ID" value="CAA15012"/>
</dbReference>
<reference evidence="2 3" key="1">
    <citation type="journal article" date="1998" name="Nature">
        <title>The genome sequence of Rickettsia prowazekii and the origin of mitochondria.</title>
        <authorList>
            <person name="Andersson S.G.E."/>
            <person name="Zomorodipour A."/>
            <person name="Andersson J.O."/>
            <person name="Sicheritz-Ponten T."/>
            <person name="Alsmark U.C.M."/>
            <person name="Podowski R.M."/>
            <person name="Naeslund A.K."/>
            <person name="Eriksson A.S."/>
            <person name="Winkler H.H."/>
            <person name="Kurland C.G."/>
        </authorList>
    </citation>
    <scope>NUCLEOTIDE SEQUENCE [LARGE SCALE GENOMIC DNA]</scope>
    <source>
        <strain evidence="2 3">Madrid E</strain>
    </source>
</reference>
<evidence type="ECO:0000256" key="1">
    <source>
        <dbReference type="SAM" id="MobiDB-lite"/>
    </source>
</evidence>
<dbReference type="HOGENOM" id="CLU_871195_0_0_5"/>
<feature type="region of interest" description="Disordered" evidence="1">
    <location>
        <begin position="294"/>
        <end position="327"/>
    </location>
</feature>
<sequence length="327" mass="37454">MTEVYMSTNEQDDQIIKELEERLATLKGTPPSIEELEERLAKIQDTPYIYKKKSSNEVDNLIEQMQSELKLEQKSKSLNDQKDQVIRDRLDKLRGNSPVKETFIDFSFNDTKSIITDTISAQADVVSAYANRATELEDKKALLHLSNNLIEARDIIMDTPSISKEYDTKIFDVIASGLAIIYEGIKKIATPAVNIIKEIGNIFINSIKSLSQKSSEKQIEESKKELKKLYKSYTDLKGVDEKVKKEFLKKHYQQIDKLQTPKEIFLETAKITKSISIVGKQKINNLKQQQIMNRMQNESPSSLLNKNSFTPFHTPTNKVKSSKSNQR</sequence>
<dbReference type="SMR" id="Q9ZCY7"/>
<keyword evidence="3" id="KW-1185">Reference proteome</keyword>
<dbReference type="PIR" id="B71661">
    <property type="entry name" value="B71661"/>
</dbReference>
<dbReference type="PATRIC" id="fig|272947.5.peg.580"/>
<protein>
    <submittedName>
        <fullName evidence="2">Uncharacterized protein</fullName>
    </submittedName>
</protein>
<dbReference type="Proteomes" id="UP000002480">
    <property type="component" value="Chromosome"/>
</dbReference>
<accession>Q9ZCY7</accession>
<organism evidence="2 3">
    <name type="scientific">Rickettsia prowazekii (strain Madrid E)</name>
    <dbReference type="NCBI Taxonomy" id="272947"/>
    <lineage>
        <taxon>Bacteria</taxon>
        <taxon>Pseudomonadati</taxon>
        <taxon>Pseudomonadota</taxon>
        <taxon>Alphaproteobacteria</taxon>
        <taxon>Rickettsiales</taxon>
        <taxon>Rickettsiaceae</taxon>
        <taxon>Rickettsieae</taxon>
        <taxon>Rickettsia</taxon>
        <taxon>typhus group</taxon>
    </lineage>
</organism>
<name>Q9ZCY7_RICPR</name>
<proteinExistence type="predicted"/>
<dbReference type="eggNOG" id="ENOG5033U8S">
    <property type="taxonomic scope" value="Bacteria"/>
</dbReference>
<evidence type="ECO:0000313" key="3">
    <source>
        <dbReference type="Proteomes" id="UP000002480"/>
    </source>
</evidence>
<dbReference type="OrthoDB" id="7161157at2"/>
<dbReference type="STRING" id="272947.gene:17555644"/>
<dbReference type="AlphaFoldDB" id="Q9ZCY7"/>
<gene>
    <name evidence="2" type="ordered locus">RP564</name>
</gene>
<evidence type="ECO:0000313" key="2">
    <source>
        <dbReference type="EMBL" id="CAA15012.1"/>
    </source>
</evidence>
<dbReference type="EMBL" id="AJ235272">
    <property type="protein sequence ID" value="CAA15012.1"/>
    <property type="molecule type" value="Genomic_DNA"/>
</dbReference>
<dbReference type="KEGG" id="rpr:RP564"/>